<feature type="domain" description="SGNH hydrolase-type esterase" evidence="1">
    <location>
        <begin position="23"/>
        <end position="183"/>
    </location>
</feature>
<dbReference type="OrthoDB" id="9786188at2"/>
<sequence>MSVLFATGGDPREAHGRHFVLTCLGDSLTAGFGLRPGQAYPDVLERLLREEGYDVRVINAGVSGDTSAGGLSRLGWALREQPDAMIVALGANDGLRGLSTRLLESNLDAILSRLASEQIPVLLAGMKAPRNLGAGYADSFEAVYRRLAERRNVLFLPFLLEGVAADPSLNLADGIHPNARGAEVIAQNLLPLVRELLAQAEARDP</sequence>
<dbReference type="InterPro" id="IPR013830">
    <property type="entry name" value="SGNH_hydro"/>
</dbReference>
<name>S7TD05_9BACT</name>
<dbReference type="InterPro" id="IPR036514">
    <property type="entry name" value="SGNH_hydro_sf"/>
</dbReference>
<accession>S7TD05</accession>
<dbReference type="Pfam" id="PF13472">
    <property type="entry name" value="Lipase_GDSL_2"/>
    <property type="match status" value="1"/>
</dbReference>
<gene>
    <name evidence="2" type="ORF">dsat_2440</name>
</gene>
<reference evidence="2 3" key="1">
    <citation type="journal article" date="2013" name="Genome Announc.">
        <title>Draft genome sequences for three mercury-methylating, sulfate-reducing bacteria.</title>
        <authorList>
            <person name="Brown S.D."/>
            <person name="Hurt R.A.Jr."/>
            <person name="Gilmour C.C."/>
            <person name="Elias D.A."/>
        </authorList>
    </citation>
    <scope>NUCLEOTIDE SEQUENCE [LARGE SCALE GENOMIC DNA]</scope>
    <source>
        <strain evidence="2 3">DSM 16529</strain>
    </source>
</reference>
<dbReference type="Gene3D" id="3.40.50.1110">
    <property type="entry name" value="SGNH hydrolase"/>
    <property type="match status" value="1"/>
</dbReference>
<dbReference type="PANTHER" id="PTHR30383:SF24">
    <property type="entry name" value="THIOESTERASE 1_PROTEASE 1_LYSOPHOSPHOLIPASE L1"/>
    <property type="match status" value="1"/>
</dbReference>
<dbReference type="eggNOG" id="COG2755">
    <property type="taxonomic scope" value="Bacteria"/>
</dbReference>
<dbReference type="SUPFAM" id="SSF52266">
    <property type="entry name" value="SGNH hydrolase"/>
    <property type="match status" value="1"/>
</dbReference>
<evidence type="ECO:0000313" key="2">
    <source>
        <dbReference type="EMBL" id="EPR35077.1"/>
    </source>
</evidence>
<keyword evidence="3" id="KW-1185">Reference proteome</keyword>
<dbReference type="PATRIC" id="fig|1121439.3.peg.834"/>
<dbReference type="Proteomes" id="UP000014975">
    <property type="component" value="Unassembled WGS sequence"/>
</dbReference>
<comment type="caution">
    <text evidence="2">The sequence shown here is derived from an EMBL/GenBank/DDBJ whole genome shotgun (WGS) entry which is preliminary data.</text>
</comment>
<dbReference type="AlphaFoldDB" id="S7TD05"/>
<dbReference type="GO" id="GO:0004622">
    <property type="term" value="F:phosphatidylcholine lysophospholipase activity"/>
    <property type="evidence" value="ECO:0007669"/>
    <property type="project" value="TreeGrafter"/>
</dbReference>
<evidence type="ECO:0000313" key="3">
    <source>
        <dbReference type="Proteomes" id="UP000014975"/>
    </source>
</evidence>
<protein>
    <submittedName>
        <fullName evidence="2">Lysophospholipase L1 and related esterase</fullName>
    </submittedName>
</protein>
<proteinExistence type="predicted"/>
<dbReference type="PANTHER" id="PTHR30383">
    <property type="entry name" value="THIOESTERASE 1/PROTEASE 1/LYSOPHOSPHOLIPASE L1"/>
    <property type="match status" value="1"/>
</dbReference>
<dbReference type="CDD" id="cd01822">
    <property type="entry name" value="Lysophospholipase_L1_like"/>
    <property type="match status" value="1"/>
</dbReference>
<evidence type="ECO:0000259" key="1">
    <source>
        <dbReference type="Pfam" id="PF13472"/>
    </source>
</evidence>
<dbReference type="EMBL" id="ATHI01000005">
    <property type="protein sequence ID" value="EPR35077.1"/>
    <property type="molecule type" value="Genomic_DNA"/>
</dbReference>
<dbReference type="STRING" id="1121439.dsat_2440"/>
<organism evidence="2 3">
    <name type="scientific">Alkalidesulfovibrio alkalitolerans DSM 16529</name>
    <dbReference type="NCBI Taxonomy" id="1121439"/>
    <lineage>
        <taxon>Bacteria</taxon>
        <taxon>Pseudomonadati</taxon>
        <taxon>Thermodesulfobacteriota</taxon>
        <taxon>Desulfovibrionia</taxon>
        <taxon>Desulfovibrionales</taxon>
        <taxon>Desulfovibrionaceae</taxon>
        <taxon>Alkalidesulfovibrio</taxon>
    </lineage>
</organism>
<dbReference type="InterPro" id="IPR051532">
    <property type="entry name" value="Ester_Hydrolysis_Enzymes"/>
</dbReference>